<dbReference type="AlphaFoldDB" id="S3BL10"/>
<organism evidence="1 2">
    <name type="scientific">Sutterella wadsworthensis HGA0223</name>
    <dbReference type="NCBI Taxonomy" id="1203554"/>
    <lineage>
        <taxon>Bacteria</taxon>
        <taxon>Pseudomonadati</taxon>
        <taxon>Pseudomonadota</taxon>
        <taxon>Betaproteobacteria</taxon>
        <taxon>Burkholderiales</taxon>
        <taxon>Sutterellaceae</taxon>
        <taxon>Sutterella</taxon>
    </lineage>
</organism>
<evidence type="ECO:0000313" key="2">
    <source>
        <dbReference type="Proteomes" id="UP000014400"/>
    </source>
</evidence>
<dbReference type="Gene3D" id="3.40.50.12580">
    <property type="match status" value="1"/>
</dbReference>
<keyword evidence="2" id="KW-1185">Reference proteome</keyword>
<gene>
    <name evidence="1" type="ORF">HMPREF1476_00161</name>
</gene>
<reference evidence="1 2" key="1">
    <citation type="submission" date="2013-04" db="EMBL/GenBank/DDBJ databases">
        <title>The Genome Sequence of Sutterella wadsworthensis HGA0223.</title>
        <authorList>
            <consortium name="The Broad Institute Genomics Platform"/>
            <person name="Earl A."/>
            <person name="Ward D."/>
            <person name="Feldgarden M."/>
            <person name="Gevers D."/>
            <person name="Schmidt T.M."/>
            <person name="Dover J."/>
            <person name="Dai D."/>
            <person name="Walker B."/>
            <person name="Young S."/>
            <person name="Zeng Q."/>
            <person name="Gargeya S."/>
            <person name="Fitzgerald M."/>
            <person name="Haas B."/>
            <person name="Abouelleil A."/>
            <person name="Allen A.W."/>
            <person name="Alvarado L."/>
            <person name="Arachchi H.M."/>
            <person name="Berlin A.M."/>
            <person name="Chapman S.B."/>
            <person name="Gainer-Dewar J."/>
            <person name="Goldberg J."/>
            <person name="Griggs A."/>
            <person name="Gujja S."/>
            <person name="Hansen M."/>
            <person name="Howarth C."/>
            <person name="Imamovic A."/>
            <person name="Ireland A."/>
            <person name="Larimer J."/>
            <person name="McCowan C."/>
            <person name="Murphy C."/>
            <person name="Pearson M."/>
            <person name="Poon T.W."/>
            <person name="Priest M."/>
            <person name="Roberts A."/>
            <person name="Saif S."/>
            <person name="Shea T."/>
            <person name="Sisk P."/>
            <person name="Sykes S."/>
            <person name="Wortman J."/>
            <person name="Nusbaum C."/>
            <person name="Birren B."/>
        </authorList>
    </citation>
    <scope>NUCLEOTIDE SEQUENCE [LARGE SCALE GENOMIC DNA]</scope>
    <source>
        <strain evidence="1 2">HGA0223</strain>
    </source>
</reference>
<dbReference type="HOGENOM" id="CLU_037413_0_0_4"/>
<dbReference type="EMBL" id="ATCF01000004">
    <property type="protein sequence ID" value="EPE01929.1"/>
    <property type="molecule type" value="Genomic_DNA"/>
</dbReference>
<comment type="caution">
    <text evidence="1">The sequence shown here is derived from an EMBL/GenBank/DDBJ whole genome shotgun (WGS) entry which is preliminary data.</text>
</comment>
<sequence length="441" mass="48675">MLKKRFDFLVATVFLGLLPIDAHAYLDPGTGSMLLSVVMGLVSTGYFVIRRLPSMMRALFFRMTGKRDDLKNNSIVFYSESRSYWLTFKPVLEALHQRGVKCTYLTSDEDDPVFNAGLDDTVRAKYIGKGNAAYTALSFLEADVFALTTPGIDVLQIRRSPGVKKYVHIVHAVGDIHTYKFYSFDYYDAVFCSGPGQAESLRRLEELRGTSHKDLPLLGCPYLDVYAARAEQVGVPEPRTILVAPTWGRNGLLTRTGSLVPKLLASAGYHVILRPHPQSFISDREVMERVAADLQTCKNVEWDRNPDGFSSLSRASLMVSDVSGVIFDFAFVFLRPVISVGNGPLKEGFEAWEIPHEAWEMKALDQIGRRVPAGNESGIPAVVEEMLGDLTTQTEVIRRVRDENVVNFGHAGGPIADALVVAAQAHSVQLQSSLPSSVEAA</sequence>
<name>S3BL10_9BURK</name>
<evidence type="ECO:0000313" key="1">
    <source>
        <dbReference type="EMBL" id="EPE01929.1"/>
    </source>
</evidence>
<dbReference type="STRING" id="1203554.HMPREF1476_00161"/>
<accession>S3BL10</accession>
<dbReference type="InterPro" id="IPR043148">
    <property type="entry name" value="TagF_C"/>
</dbReference>
<dbReference type="PATRIC" id="fig|1203554.3.peg.154"/>
<dbReference type="eggNOG" id="COG1887">
    <property type="taxonomic scope" value="Bacteria"/>
</dbReference>
<protein>
    <recommendedName>
        <fullName evidence="3">CDP-glycerol:poly(Glycerophosphate) glycerophosphotransferase</fullName>
    </recommendedName>
</protein>
<dbReference type="Proteomes" id="UP000014400">
    <property type="component" value="Unassembled WGS sequence"/>
</dbReference>
<proteinExistence type="predicted"/>
<dbReference type="RefSeq" id="WP_016473612.1">
    <property type="nucleotide sequence ID" value="NZ_KE150480.1"/>
</dbReference>
<evidence type="ECO:0008006" key="3">
    <source>
        <dbReference type="Google" id="ProtNLM"/>
    </source>
</evidence>